<gene>
    <name evidence="2" type="ORF">RSE6_15134</name>
</gene>
<evidence type="ECO:0000256" key="1">
    <source>
        <dbReference type="SAM" id="MobiDB-lite"/>
    </source>
</evidence>
<feature type="region of interest" description="Disordered" evidence="1">
    <location>
        <begin position="200"/>
        <end position="243"/>
    </location>
</feature>
<keyword evidence="3" id="KW-1185">Reference proteome</keyword>
<protein>
    <submittedName>
        <fullName evidence="2">Uncharacterized protein</fullName>
    </submittedName>
</protein>
<proteinExistence type="predicted"/>
<sequence length="243" mass="27539">MSQHPSVFTTQCETCIGRSTWDFLKDFYLRVDTIENHARMLEKDLCEAQTTMHHCQNTLFQCEASLVSSWEVLKEERRNHQACQEALMFDNERQQETITLLERILKEAILSSEAVEILSSRPTTVYKAAVYHTTPPFDASLTETTRNANALTESGTSSSVERQSESAQRLLPTLVPELHQLGEHESQTPTRACGTEVLNQCQQNGPRSGRSRSHVTIKPQNTHDYAESAQVTESRKTTRGGRR</sequence>
<organism evidence="2 3">
    <name type="scientific">Rhynchosporium secalis</name>
    <name type="common">Barley scald fungus</name>
    <dbReference type="NCBI Taxonomy" id="38038"/>
    <lineage>
        <taxon>Eukaryota</taxon>
        <taxon>Fungi</taxon>
        <taxon>Dikarya</taxon>
        <taxon>Ascomycota</taxon>
        <taxon>Pezizomycotina</taxon>
        <taxon>Leotiomycetes</taxon>
        <taxon>Helotiales</taxon>
        <taxon>Ploettnerulaceae</taxon>
        <taxon>Rhynchosporium</taxon>
    </lineage>
</organism>
<evidence type="ECO:0000313" key="2">
    <source>
        <dbReference type="EMBL" id="CZT53514.1"/>
    </source>
</evidence>
<dbReference type="Proteomes" id="UP000177625">
    <property type="component" value="Unassembled WGS sequence"/>
</dbReference>
<dbReference type="EMBL" id="FJVC01001113">
    <property type="protein sequence ID" value="CZT53514.1"/>
    <property type="molecule type" value="Genomic_DNA"/>
</dbReference>
<name>A0A1E1MWS1_RHYSE</name>
<dbReference type="AlphaFoldDB" id="A0A1E1MWS1"/>
<accession>A0A1E1MWS1</accession>
<evidence type="ECO:0000313" key="3">
    <source>
        <dbReference type="Proteomes" id="UP000177625"/>
    </source>
</evidence>
<reference evidence="3" key="1">
    <citation type="submission" date="2016-03" db="EMBL/GenBank/DDBJ databases">
        <authorList>
            <person name="Guldener U."/>
        </authorList>
    </citation>
    <scope>NUCLEOTIDE SEQUENCE [LARGE SCALE GENOMIC DNA]</scope>
</reference>